<gene>
    <name evidence="4" type="ORF">CPA45_07855</name>
</gene>
<dbReference type="InterPro" id="IPR029132">
    <property type="entry name" value="CBAH/NAAA_C"/>
</dbReference>
<evidence type="ECO:0000256" key="1">
    <source>
        <dbReference type="ARBA" id="ARBA00006625"/>
    </source>
</evidence>
<keyword evidence="2 4" id="KW-0378">Hydrolase</keyword>
<accession>A0A2A4HNR1</accession>
<dbReference type="PANTHER" id="PTHR35527">
    <property type="entry name" value="CHOLOYLGLYCINE HYDROLASE"/>
    <property type="match status" value="1"/>
</dbReference>
<proteinExistence type="inferred from homology"/>
<dbReference type="Gene3D" id="3.60.60.10">
    <property type="entry name" value="Penicillin V Acylase, Chain A"/>
    <property type="match status" value="1"/>
</dbReference>
<organism evidence="4 5">
    <name type="scientific">Vreelandella nigrificans</name>
    <dbReference type="NCBI Taxonomy" id="2042704"/>
    <lineage>
        <taxon>Bacteria</taxon>
        <taxon>Pseudomonadati</taxon>
        <taxon>Pseudomonadota</taxon>
        <taxon>Gammaproteobacteria</taxon>
        <taxon>Oceanospirillales</taxon>
        <taxon>Halomonadaceae</taxon>
        <taxon>Vreelandella</taxon>
    </lineage>
</organism>
<dbReference type="InterPro" id="IPR052193">
    <property type="entry name" value="Peptidase_C59"/>
</dbReference>
<protein>
    <submittedName>
        <fullName evidence="4">Choloylglycine hydrolase</fullName>
    </submittedName>
</protein>
<dbReference type="PANTHER" id="PTHR35527:SF2">
    <property type="entry name" value="HYDROLASE"/>
    <property type="match status" value="1"/>
</dbReference>
<evidence type="ECO:0000313" key="5">
    <source>
        <dbReference type="Proteomes" id="UP000218677"/>
    </source>
</evidence>
<dbReference type="OrthoDB" id="1265391at2"/>
<sequence length="342" mass="37614">MCTRVVWPDANGSVIVGRNMDFHKDLMTNLWTQPQGIARDDGVQGKLAWTSKYGSVVATAFDMISVDGLNEAGLAGHVLWLAESDYGTPDDSRPQLSQAIWMQYFLDNYSTVAEAVEWIEKSDVQVIQMMDPTGGTPPAIHLALNDATGDSCIIEYSDGRPKVYHSREYRVMTNSPTYDQQLELVKTISGLGGDQPIPGSTLASDRFARAAYYVSRLDQPQTQLQAVAAMFSVIRNVAQPFRIPDPGKPDASQTLWQTVSDLTNRRYVFESTTRPNIVWVDLSDLDLAEGAPQLKLNLVNELTVEHGIAGKVSGKFADSGTLNFLTLELERQLVAAAAKAKQ</sequence>
<dbReference type="GO" id="GO:0016787">
    <property type="term" value="F:hydrolase activity"/>
    <property type="evidence" value="ECO:0007669"/>
    <property type="project" value="UniProtKB-KW"/>
</dbReference>
<dbReference type="SUPFAM" id="SSF56235">
    <property type="entry name" value="N-terminal nucleophile aminohydrolases (Ntn hydrolases)"/>
    <property type="match status" value="1"/>
</dbReference>
<dbReference type="Proteomes" id="UP000218677">
    <property type="component" value="Unassembled WGS sequence"/>
</dbReference>
<dbReference type="Pfam" id="PF02275">
    <property type="entry name" value="CBAH"/>
    <property type="match status" value="1"/>
</dbReference>
<evidence type="ECO:0000256" key="2">
    <source>
        <dbReference type="ARBA" id="ARBA00022801"/>
    </source>
</evidence>
<dbReference type="AlphaFoldDB" id="A0A2A4HNR1"/>
<evidence type="ECO:0000259" key="3">
    <source>
        <dbReference type="Pfam" id="PF02275"/>
    </source>
</evidence>
<name>A0A2A4HNR1_9GAMM</name>
<dbReference type="CDD" id="cd01902">
    <property type="entry name" value="Ntn_CGH"/>
    <property type="match status" value="1"/>
</dbReference>
<dbReference type="InterPro" id="IPR029055">
    <property type="entry name" value="Ntn_hydrolases_N"/>
</dbReference>
<evidence type="ECO:0000313" key="4">
    <source>
        <dbReference type="EMBL" id="PCF96430.1"/>
    </source>
</evidence>
<comment type="similarity">
    <text evidence="1">Belongs to the peptidase C59 family.</text>
</comment>
<feature type="domain" description="Choloylglycine hydrolase/NAAA C-terminal" evidence="3">
    <location>
        <begin position="2"/>
        <end position="287"/>
    </location>
</feature>
<comment type="caution">
    <text evidence="4">The sequence shown here is derived from an EMBL/GenBank/DDBJ whole genome shotgun (WGS) entry which is preliminary data.</text>
</comment>
<reference evidence="5" key="1">
    <citation type="submission" date="2017-09" db="EMBL/GenBank/DDBJ databases">
        <authorList>
            <person name="Cho G.-S."/>
            <person name="Oguntoyinbo F.A."/>
            <person name="Cnockaert M."/>
            <person name="Kabisch J."/>
            <person name="Neve H."/>
            <person name="Bockelmann W."/>
            <person name="Wenning M."/>
            <person name="Franz C.M."/>
            <person name="Vandamme P."/>
        </authorList>
    </citation>
    <scope>NUCLEOTIDE SEQUENCE [LARGE SCALE GENOMIC DNA]</scope>
    <source>
        <strain evidence="5">MBT G8648</strain>
    </source>
</reference>
<dbReference type="EMBL" id="NWUX01000004">
    <property type="protein sequence ID" value="PCF96430.1"/>
    <property type="molecule type" value="Genomic_DNA"/>
</dbReference>
<dbReference type="RefSeq" id="WP_096651000.1">
    <property type="nucleotide sequence ID" value="NZ_NWUX01000004.1"/>
</dbReference>
<keyword evidence="5" id="KW-1185">Reference proteome</keyword>